<feature type="domain" description="Phosphotyrosine protein phosphatase I" evidence="2">
    <location>
        <begin position="35"/>
        <end position="141"/>
    </location>
</feature>
<keyword evidence="1" id="KW-1133">Transmembrane helix</keyword>
<feature type="transmembrane region" description="Helical" evidence="1">
    <location>
        <begin position="20"/>
        <end position="41"/>
    </location>
</feature>
<dbReference type="SMART" id="SM00226">
    <property type="entry name" value="LMWPc"/>
    <property type="match status" value="1"/>
</dbReference>
<dbReference type="InterPro" id="IPR023485">
    <property type="entry name" value="Ptyr_pPase"/>
</dbReference>
<organism evidence="3 4">
    <name type="scientific">Neisseria subflava NJ9703</name>
    <dbReference type="NCBI Taxonomy" id="546268"/>
    <lineage>
        <taxon>Bacteria</taxon>
        <taxon>Pseudomonadati</taxon>
        <taxon>Pseudomonadota</taxon>
        <taxon>Betaproteobacteria</taxon>
        <taxon>Neisseriales</taxon>
        <taxon>Neisseriaceae</taxon>
        <taxon>Neisseria</taxon>
    </lineage>
</organism>
<dbReference type="EMBL" id="ACEO02000005">
    <property type="protein sequence ID" value="EFC52239.1"/>
    <property type="molecule type" value="Genomic_DNA"/>
</dbReference>
<dbReference type="Gene3D" id="3.40.50.2300">
    <property type="match status" value="2"/>
</dbReference>
<dbReference type="InterPro" id="IPR036196">
    <property type="entry name" value="Ptyr_pPase_sf"/>
</dbReference>
<gene>
    <name evidence="3" type="ORF">NEISUBOT_04341</name>
</gene>
<dbReference type="Proteomes" id="UP000004621">
    <property type="component" value="Unassembled WGS sequence"/>
</dbReference>
<accession>A0A9W5IR36</accession>
<sequence length="141" mass="16576">MNLMLNGLTNSKDTFSIQSRWFSQGGYFPPFLIFMNALFICSRNQWRSPTAETVFRRYPNVQARSAGTSPNARHTVSINDIAWADKIFVMEQKHKSRLQAQFPRALQYKEMIVLDIPDDYRYMDEELIEILKESVEPYLSR</sequence>
<name>A0A9W5IR36_NEISU</name>
<keyword evidence="1" id="KW-0812">Transmembrane</keyword>
<dbReference type="SUPFAM" id="SSF52788">
    <property type="entry name" value="Phosphotyrosine protein phosphatases I"/>
    <property type="match status" value="1"/>
</dbReference>
<evidence type="ECO:0000313" key="3">
    <source>
        <dbReference type="EMBL" id="EFC52239.1"/>
    </source>
</evidence>
<dbReference type="RefSeq" id="WP_004519972.1">
    <property type="nucleotide sequence ID" value="NZ_ACEO02000005.1"/>
</dbReference>
<evidence type="ECO:0000313" key="4">
    <source>
        <dbReference type="Proteomes" id="UP000004621"/>
    </source>
</evidence>
<keyword evidence="1" id="KW-0472">Membrane</keyword>
<evidence type="ECO:0000259" key="2">
    <source>
        <dbReference type="SMART" id="SM00226"/>
    </source>
</evidence>
<evidence type="ECO:0000256" key="1">
    <source>
        <dbReference type="SAM" id="Phobius"/>
    </source>
</evidence>
<proteinExistence type="predicted"/>
<protein>
    <recommendedName>
        <fullName evidence="2">Phosphotyrosine protein phosphatase I domain-containing protein</fullName>
    </recommendedName>
</protein>
<comment type="caution">
    <text evidence="3">The sequence shown here is derived from an EMBL/GenBank/DDBJ whole genome shotgun (WGS) entry which is preliminary data.</text>
</comment>
<dbReference type="AlphaFoldDB" id="A0A9W5IR36"/>
<reference evidence="3 4" key="1">
    <citation type="submission" date="2010-01" db="EMBL/GenBank/DDBJ databases">
        <authorList>
            <person name="Weinstock G."/>
            <person name="Sodergren E."/>
            <person name="Clifton S."/>
            <person name="Fulton L."/>
            <person name="Fulton B."/>
            <person name="Courtney L."/>
            <person name="Fronick C."/>
            <person name="Harrison M."/>
            <person name="Strong C."/>
            <person name="Farmer C."/>
            <person name="Delahaunty K."/>
            <person name="Markovic C."/>
            <person name="Hall O."/>
            <person name="Minx P."/>
            <person name="Tomlinson C."/>
            <person name="Mitreva M."/>
            <person name="Nelson J."/>
            <person name="Hou S."/>
            <person name="Wollam A."/>
            <person name="Pepin K.H."/>
            <person name="Johnson M."/>
            <person name="Bhonagiri V."/>
            <person name="Nash W.E."/>
            <person name="Warren W."/>
            <person name="Chinwalla A."/>
            <person name="Mardis E.R."/>
            <person name="Wilson R.K."/>
        </authorList>
    </citation>
    <scope>NUCLEOTIDE SEQUENCE [LARGE SCALE GENOMIC DNA]</scope>
    <source>
        <strain evidence="3 4">NJ9703</strain>
    </source>
</reference>